<dbReference type="SMART" id="SM00382">
    <property type="entry name" value="AAA"/>
    <property type="match status" value="1"/>
</dbReference>
<dbReference type="InterPro" id="IPR013822">
    <property type="entry name" value="Signal_recog_particl_SRP54_hlx"/>
</dbReference>
<feature type="region of interest" description="Disordered" evidence="10">
    <location>
        <begin position="322"/>
        <end position="487"/>
    </location>
</feature>
<dbReference type="InterPro" id="IPR004390">
    <property type="entry name" value="SR_rcpt_FtsY"/>
</dbReference>
<dbReference type="SUPFAM" id="SSF47364">
    <property type="entry name" value="Domain of the SRP/SRP receptor G-proteins"/>
    <property type="match status" value="1"/>
</dbReference>
<comment type="subunit">
    <text evidence="9">Part of the signal recognition particle protein translocation system, which is composed of SRP and FtsY.</text>
</comment>
<feature type="binding site" evidence="9">
    <location>
        <begin position="126"/>
        <end position="133"/>
    </location>
    <ligand>
        <name>GTP</name>
        <dbReference type="ChEBI" id="CHEBI:37565"/>
    </ligand>
</feature>
<evidence type="ECO:0000256" key="3">
    <source>
        <dbReference type="ARBA" id="ARBA00022741"/>
    </source>
</evidence>
<dbReference type="InterPro" id="IPR036225">
    <property type="entry name" value="SRP/SRP_N"/>
</dbReference>
<dbReference type="GO" id="GO:0005047">
    <property type="term" value="F:signal recognition particle binding"/>
    <property type="evidence" value="ECO:0007669"/>
    <property type="project" value="TreeGrafter"/>
</dbReference>
<sequence>MGLFDRLTASLKKAGENVAKSFQEGMRKTREAALSPFSGLFGQNRAIDEAFYEELEEALIMADVGVDTVMRLMDTLREDVRKEKIKDASRVPGLLKRRLIELLEEVAPERELKVASAGPTVYLFVGVNGVGKTTTIGKLARQLKESGSSVILAAGDTFRAGAIEQLKIWGERAGCEVVAKESGSDPAAVVFDAIRLAKEHSIDFVLCDTAGRLQNKANLMEELAKIRRVIQREIPDAPHEVLLVLDATTGQNALRQAETFKEVVDVSGLILTKLDGTAKGGIALAIHEQYRLPVKLVGLGEGLYDLQPFAAEAYVNALFPEEMKQDEGDERGERVTEKASPELYDPAVWLADGSTDRSANESADRSANGSAESVRELNKDTEDEPPQRVDKQANKPIDKHENEPKNKQEVEQKGNHKHSQADKPEINQVGTYEERKADNAEDDPENIEDNLEKSVEDKQVDKEKPEKKKWFRWFGRNRSSHDPDGER</sequence>
<dbReference type="FunFam" id="3.40.50.300:FF:000053">
    <property type="entry name" value="Signal recognition particle receptor FtsY"/>
    <property type="match status" value="1"/>
</dbReference>
<keyword evidence="3 9" id="KW-0547">Nucleotide-binding</keyword>
<evidence type="ECO:0000313" key="13">
    <source>
        <dbReference type="Proteomes" id="UP000244338"/>
    </source>
</evidence>
<feature type="compositionally biased region" description="Basic and acidic residues" evidence="10">
    <location>
        <begin position="450"/>
        <end position="468"/>
    </location>
</feature>
<evidence type="ECO:0000256" key="4">
    <source>
        <dbReference type="ARBA" id="ARBA00022801"/>
    </source>
</evidence>
<evidence type="ECO:0000313" key="12">
    <source>
        <dbReference type="EMBL" id="PTQ57904.1"/>
    </source>
</evidence>
<comment type="function">
    <text evidence="9">Involved in targeting and insertion of nascent membrane proteins into the cytoplasmic membrane. Acts as a receptor for the complex formed by the signal recognition particle (SRP) and the ribosome-nascent chain (RNC).</text>
</comment>
<dbReference type="FunFam" id="1.20.120.140:FF:000002">
    <property type="entry name" value="Signal recognition particle receptor FtsY"/>
    <property type="match status" value="1"/>
</dbReference>
<dbReference type="HAMAP" id="MF_00920">
    <property type="entry name" value="FtsY"/>
    <property type="match status" value="1"/>
</dbReference>
<evidence type="ECO:0000256" key="7">
    <source>
        <dbReference type="ARBA" id="ARBA00023170"/>
    </source>
</evidence>
<dbReference type="Gene3D" id="3.40.50.300">
    <property type="entry name" value="P-loop containing nucleotide triphosphate hydrolases"/>
    <property type="match status" value="1"/>
</dbReference>
<feature type="domain" description="SRP54-type proteins GTP-binding" evidence="11">
    <location>
        <begin position="293"/>
        <end position="306"/>
    </location>
</feature>
<feature type="compositionally biased region" description="Basic and acidic residues" evidence="10">
    <location>
        <begin position="322"/>
        <end position="340"/>
    </location>
</feature>
<comment type="caution">
    <text evidence="12">The sequence shown here is derived from an EMBL/GenBank/DDBJ whole genome shotgun (WGS) entry which is preliminary data.</text>
</comment>
<dbReference type="CDD" id="cd17874">
    <property type="entry name" value="FtsY"/>
    <property type="match status" value="1"/>
</dbReference>
<evidence type="ECO:0000256" key="10">
    <source>
        <dbReference type="SAM" id="MobiDB-lite"/>
    </source>
</evidence>
<keyword evidence="2 9" id="KW-0963">Cytoplasm</keyword>
<dbReference type="SUPFAM" id="SSF52540">
    <property type="entry name" value="P-loop containing nucleoside triphosphate hydrolases"/>
    <property type="match status" value="1"/>
</dbReference>
<dbReference type="InterPro" id="IPR027417">
    <property type="entry name" value="P-loop_NTPase"/>
</dbReference>
<feature type="compositionally biased region" description="Basic and acidic residues" evidence="10">
    <location>
        <begin position="373"/>
        <end position="425"/>
    </location>
</feature>
<keyword evidence="4 9" id="KW-0378">Hydrolase</keyword>
<feature type="compositionally biased region" description="Basic and acidic residues" evidence="10">
    <location>
        <begin position="354"/>
        <end position="364"/>
    </location>
</feature>
<dbReference type="GO" id="GO:0006614">
    <property type="term" value="P:SRP-dependent cotranslational protein targeting to membrane"/>
    <property type="evidence" value="ECO:0007669"/>
    <property type="project" value="InterPro"/>
</dbReference>
<dbReference type="InterPro" id="IPR003593">
    <property type="entry name" value="AAA+_ATPase"/>
</dbReference>
<dbReference type="GO" id="GO:0003924">
    <property type="term" value="F:GTPase activity"/>
    <property type="evidence" value="ECO:0007669"/>
    <property type="project" value="UniProtKB-UniRule"/>
</dbReference>
<keyword evidence="1 9" id="KW-1003">Cell membrane</keyword>
<evidence type="ECO:0000256" key="5">
    <source>
        <dbReference type="ARBA" id="ARBA00023134"/>
    </source>
</evidence>
<keyword evidence="7 9" id="KW-0675">Receptor</keyword>
<feature type="binding site" evidence="9">
    <location>
        <begin position="272"/>
        <end position="275"/>
    </location>
    <ligand>
        <name>GTP</name>
        <dbReference type="ChEBI" id="CHEBI:37565"/>
    </ligand>
</feature>
<evidence type="ECO:0000259" key="11">
    <source>
        <dbReference type="PROSITE" id="PS00300"/>
    </source>
</evidence>
<dbReference type="EC" id="3.6.5.4" evidence="9"/>
<name>A0A2R6Y5F6_9BACL</name>
<dbReference type="EMBL" id="PEBX01000001">
    <property type="protein sequence ID" value="PTQ57904.1"/>
    <property type="molecule type" value="Genomic_DNA"/>
</dbReference>
<dbReference type="GO" id="GO:0005737">
    <property type="term" value="C:cytoplasm"/>
    <property type="evidence" value="ECO:0007669"/>
    <property type="project" value="UniProtKB-SubCell"/>
</dbReference>
<dbReference type="SMART" id="SM00962">
    <property type="entry name" value="SRP54"/>
    <property type="match status" value="1"/>
</dbReference>
<dbReference type="GO" id="GO:0005886">
    <property type="term" value="C:plasma membrane"/>
    <property type="evidence" value="ECO:0007669"/>
    <property type="project" value="UniProtKB-SubCell"/>
</dbReference>
<dbReference type="Proteomes" id="UP000244338">
    <property type="component" value="Unassembled WGS sequence"/>
</dbReference>
<evidence type="ECO:0000256" key="9">
    <source>
        <dbReference type="HAMAP-Rule" id="MF_00920"/>
    </source>
</evidence>
<dbReference type="SMART" id="SM00963">
    <property type="entry name" value="SRP54_N"/>
    <property type="match status" value="1"/>
</dbReference>
<dbReference type="InterPro" id="IPR000897">
    <property type="entry name" value="SRP54_GTPase_dom"/>
</dbReference>
<feature type="compositionally biased region" description="Acidic residues" evidence="10">
    <location>
        <begin position="440"/>
        <end position="449"/>
    </location>
</feature>
<keyword evidence="6 9" id="KW-0472">Membrane</keyword>
<dbReference type="AlphaFoldDB" id="A0A2R6Y5F6"/>
<comment type="similarity">
    <text evidence="9">Belongs to the GTP-binding SRP family. FtsY subfamily.</text>
</comment>
<reference evidence="13" key="1">
    <citation type="journal article" date="2018" name="Sci. Rep.">
        <title>Lignite coal burning seam in the remote Altai Mountains harbors a hydrogen-driven thermophilic microbial community.</title>
        <authorList>
            <person name="Kadnikov V.V."/>
            <person name="Mardanov A.V."/>
            <person name="Ivasenko D.A."/>
            <person name="Antsiferov D.V."/>
            <person name="Beletsky A.V."/>
            <person name="Karnachuk O.V."/>
            <person name="Ravin N.V."/>
        </authorList>
    </citation>
    <scope>NUCLEOTIDE SEQUENCE [LARGE SCALE GENOMIC DNA]</scope>
</reference>
<keyword evidence="5 9" id="KW-0342">GTP-binding</keyword>
<dbReference type="Gene3D" id="1.20.120.140">
    <property type="entry name" value="Signal recognition particle SRP54, nucleotide-binding domain"/>
    <property type="match status" value="1"/>
</dbReference>
<proteinExistence type="inferred from homology"/>
<evidence type="ECO:0000256" key="6">
    <source>
        <dbReference type="ARBA" id="ARBA00023136"/>
    </source>
</evidence>
<feature type="binding site" evidence="9">
    <location>
        <begin position="208"/>
        <end position="212"/>
    </location>
    <ligand>
        <name>GTP</name>
        <dbReference type="ChEBI" id="CHEBI:37565"/>
    </ligand>
</feature>
<gene>
    <name evidence="9" type="primary">ftsY</name>
    <name evidence="12" type="ORF">BSOLF_0415</name>
</gene>
<dbReference type="PANTHER" id="PTHR43134:SF1">
    <property type="entry name" value="SIGNAL RECOGNITION PARTICLE RECEPTOR SUBUNIT ALPHA"/>
    <property type="match status" value="1"/>
</dbReference>
<dbReference type="Pfam" id="PF00448">
    <property type="entry name" value="SRP54"/>
    <property type="match status" value="1"/>
</dbReference>
<dbReference type="NCBIfam" id="TIGR00064">
    <property type="entry name" value="ftsY"/>
    <property type="match status" value="1"/>
</dbReference>
<protein>
    <recommendedName>
        <fullName evidence="9">Signal recognition particle receptor FtsY</fullName>
        <shortName evidence="9">SRP receptor</shortName>
        <ecNumber evidence="9">3.6.5.4</ecNumber>
    </recommendedName>
</protein>
<dbReference type="GO" id="GO:0005525">
    <property type="term" value="F:GTP binding"/>
    <property type="evidence" value="ECO:0007669"/>
    <property type="project" value="UniProtKB-UniRule"/>
</dbReference>
<evidence type="ECO:0000256" key="8">
    <source>
        <dbReference type="ARBA" id="ARBA00048027"/>
    </source>
</evidence>
<comment type="catalytic activity">
    <reaction evidence="8 9">
        <text>GTP + H2O = GDP + phosphate + H(+)</text>
        <dbReference type="Rhea" id="RHEA:19669"/>
        <dbReference type="ChEBI" id="CHEBI:15377"/>
        <dbReference type="ChEBI" id="CHEBI:15378"/>
        <dbReference type="ChEBI" id="CHEBI:37565"/>
        <dbReference type="ChEBI" id="CHEBI:43474"/>
        <dbReference type="ChEBI" id="CHEBI:58189"/>
        <dbReference type="EC" id="3.6.5.4"/>
    </reaction>
</comment>
<dbReference type="Pfam" id="PF02881">
    <property type="entry name" value="SRP54_N"/>
    <property type="match status" value="1"/>
</dbReference>
<dbReference type="PROSITE" id="PS00300">
    <property type="entry name" value="SRP54"/>
    <property type="match status" value="1"/>
</dbReference>
<evidence type="ECO:0000256" key="2">
    <source>
        <dbReference type="ARBA" id="ARBA00022490"/>
    </source>
</evidence>
<dbReference type="InterPro" id="IPR042101">
    <property type="entry name" value="SRP54_N_sf"/>
</dbReference>
<organism evidence="12 13">
    <name type="scientific">Candidatus Carbonibacillus altaicus</name>
    <dbReference type="NCBI Taxonomy" id="2163959"/>
    <lineage>
        <taxon>Bacteria</taxon>
        <taxon>Bacillati</taxon>
        <taxon>Bacillota</taxon>
        <taxon>Bacilli</taxon>
        <taxon>Bacillales</taxon>
        <taxon>Candidatus Carbonibacillus</taxon>
    </lineage>
</organism>
<comment type="subcellular location">
    <subcellularLocation>
        <location evidence="9">Cell membrane</location>
        <topology evidence="9">Peripheral membrane protein</topology>
        <orientation evidence="9">Cytoplasmic side</orientation>
    </subcellularLocation>
    <subcellularLocation>
        <location evidence="9">Cytoplasm</location>
    </subcellularLocation>
</comment>
<accession>A0A2R6Y5F6</accession>
<evidence type="ECO:0000256" key="1">
    <source>
        <dbReference type="ARBA" id="ARBA00022475"/>
    </source>
</evidence>
<dbReference type="PANTHER" id="PTHR43134">
    <property type="entry name" value="SIGNAL RECOGNITION PARTICLE RECEPTOR SUBUNIT ALPHA"/>
    <property type="match status" value="1"/>
</dbReference>